<keyword evidence="7" id="KW-1185">Reference proteome</keyword>
<dbReference type="GO" id="GO:1990281">
    <property type="term" value="C:efflux pump complex"/>
    <property type="evidence" value="ECO:0007669"/>
    <property type="project" value="TreeGrafter"/>
</dbReference>
<proteinExistence type="inferred from homology"/>
<dbReference type="Gene3D" id="2.40.50.100">
    <property type="match status" value="2"/>
</dbReference>
<dbReference type="Gene3D" id="1.10.287.470">
    <property type="entry name" value="Helix hairpin bin"/>
    <property type="match status" value="1"/>
</dbReference>
<protein>
    <submittedName>
        <fullName evidence="6">Multidrug resistance protein MdtA</fullName>
    </submittedName>
</protein>
<evidence type="ECO:0000259" key="3">
    <source>
        <dbReference type="Pfam" id="PF25881"/>
    </source>
</evidence>
<reference evidence="6 7" key="1">
    <citation type="submission" date="2019-02" db="EMBL/GenBank/DDBJ databases">
        <title>Deep-cultivation of Planctomycetes and their phenomic and genomic characterization uncovers novel biology.</title>
        <authorList>
            <person name="Wiegand S."/>
            <person name="Jogler M."/>
            <person name="Boedeker C."/>
            <person name="Pinto D."/>
            <person name="Vollmers J."/>
            <person name="Rivas-Marin E."/>
            <person name="Kohn T."/>
            <person name="Peeters S.H."/>
            <person name="Heuer A."/>
            <person name="Rast P."/>
            <person name="Oberbeckmann S."/>
            <person name="Bunk B."/>
            <person name="Jeske O."/>
            <person name="Meyerdierks A."/>
            <person name="Storesund J.E."/>
            <person name="Kallscheuer N."/>
            <person name="Luecker S."/>
            <person name="Lage O.M."/>
            <person name="Pohl T."/>
            <person name="Merkel B.J."/>
            <person name="Hornburger P."/>
            <person name="Mueller R.-W."/>
            <person name="Bruemmer F."/>
            <person name="Labrenz M."/>
            <person name="Spormann A.M."/>
            <person name="Op den Camp H."/>
            <person name="Overmann J."/>
            <person name="Amann R."/>
            <person name="Jetten M.S.M."/>
            <person name="Mascher T."/>
            <person name="Medema M.H."/>
            <person name="Devos D.P."/>
            <person name="Kaster A.-K."/>
            <person name="Ovreas L."/>
            <person name="Rohde M."/>
            <person name="Galperin M.Y."/>
            <person name="Jogler C."/>
        </authorList>
    </citation>
    <scope>NUCLEOTIDE SEQUENCE [LARGE SCALE GENOMIC DNA]</scope>
    <source>
        <strain evidence="6 7">ETA_A8</strain>
    </source>
</reference>
<dbReference type="Pfam" id="PF25954">
    <property type="entry name" value="Beta-barrel_RND_2"/>
    <property type="match status" value="1"/>
</dbReference>
<feature type="domain" description="CusB-like beta-barrel" evidence="4">
    <location>
        <begin position="265"/>
        <end position="341"/>
    </location>
</feature>
<dbReference type="SUPFAM" id="SSF111369">
    <property type="entry name" value="HlyD-like secretion proteins"/>
    <property type="match status" value="3"/>
</dbReference>
<dbReference type="AlphaFoldDB" id="A0A517YNG2"/>
<dbReference type="Pfam" id="PF25881">
    <property type="entry name" value="HH_YBHG"/>
    <property type="match status" value="1"/>
</dbReference>
<dbReference type="RefSeq" id="WP_145099436.1">
    <property type="nucleotide sequence ID" value="NZ_CP036274.1"/>
</dbReference>
<dbReference type="PROSITE" id="PS51257">
    <property type="entry name" value="PROKAR_LIPOPROTEIN"/>
    <property type="match status" value="1"/>
</dbReference>
<keyword evidence="2" id="KW-0175">Coiled coil</keyword>
<dbReference type="OrthoDB" id="245220at2"/>
<feature type="domain" description="Multidrug resistance protein MdtA-like C-terminal permuted SH3" evidence="5">
    <location>
        <begin position="353"/>
        <end position="405"/>
    </location>
</feature>
<organism evidence="6 7">
    <name type="scientific">Anatilimnocola aggregata</name>
    <dbReference type="NCBI Taxonomy" id="2528021"/>
    <lineage>
        <taxon>Bacteria</taxon>
        <taxon>Pseudomonadati</taxon>
        <taxon>Planctomycetota</taxon>
        <taxon>Planctomycetia</taxon>
        <taxon>Pirellulales</taxon>
        <taxon>Pirellulaceae</taxon>
        <taxon>Anatilimnocola</taxon>
    </lineage>
</organism>
<dbReference type="Gene3D" id="2.40.420.20">
    <property type="match status" value="1"/>
</dbReference>
<dbReference type="PANTHER" id="PTHR30469:SF20">
    <property type="entry name" value="EFFLUX RND TRANSPORTER PERIPLASMIC ADAPTOR SUBUNIT"/>
    <property type="match status" value="1"/>
</dbReference>
<dbReference type="NCBIfam" id="TIGR01730">
    <property type="entry name" value="RND_mfp"/>
    <property type="match status" value="1"/>
</dbReference>
<evidence type="ECO:0000259" key="4">
    <source>
        <dbReference type="Pfam" id="PF25954"/>
    </source>
</evidence>
<dbReference type="InterPro" id="IPR058792">
    <property type="entry name" value="Beta-barrel_RND_2"/>
</dbReference>
<evidence type="ECO:0000313" key="7">
    <source>
        <dbReference type="Proteomes" id="UP000315017"/>
    </source>
</evidence>
<dbReference type="Gene3D" id="2.40.30.170">
    <property type="match status" value="1"/>
</dbReference>
<evidence type="ECO:0000313" key="6">
    <source>
        <dbReference type="EMBL" id="QDU31762.1"/>
    </source>
</evidence>
<dbReference type="EMBL" id="CP036274">
    <property type="protein sequence ID" value="QDU31762.1"/>
    <property type="molecule type" value="Genomic_DNA"/>
</dbReference>
<dbReference type="InterPro" id="IPR058627">
    <property type="entry name" value="MdtA-like_C"/>
</dbReference>
<dbReference type="PANTHER" id="PTHR30469">
    <property type="entry name" value="MULTIDRUG RESISTANCE PROTEIN MDTA"/>
    <property type="match status" value="1"/>
</dbReference>
<dbReference type="KEGG" id="aagg:ETAA8_69220"/>
<evidence type="ECO:0000256" key="2">
    <source>
        <dbReference type="SAM" id="Coils"/>
    </source>
</evidence>
<dbReference type="InterPro" id="IPR059052">
    <property type="entry name" value="HH_YbhG-like"/>
</dbReference>
<feature type="domain" description="YbhG-like alpha-helical hairpin" evidence="3">
    <location>
        <begin position="100"/>
        <end position="225"/>
    </location>
</feature>
<dbReference type="Pfam" id="PF25967">
    <property type="entry name" value="RND-MFP_C"/>
    <property type="match status" value="1"/>
</dbReference>
<comment type="similarity">
    <text evidence="1">Belongs to the membrane fusion protein (MFP) (TC 8.A.1) family.</text>
</comment>
<dbReference type="Proteomes" id="UP000315017">
    <property type="component" value="Chromosome"/>
</dbReference>
<evidence type="ECO:0000256" key="1">
    <source>
        <dbReference type="ARBA" id="ARBA00009477"/>
    </source>
</evidence>
<dbReference type="GO" id="GO:0015562">
    <property type="term" value="F:efflux transmembrane transporter activity"/>
    <property type="evidence" value="ECO:0007669"/>
    <property type="project" value="TreeGrafter"/>
</dbReference>
<accession>A0A517YNG2</accession>
<gene>
    <name evidence="6" type="primary">mdtA_6</name>
    <name evidence="6" type="ORF">ETAA8_69220</name>
</gene>
<sequence length="429" mass="46935">MTYRRRNLPNYGPDWRIGLVLLLAAAGCSGAKTSSPEQVRPVKTLVVVAGEATNTRAFPGKVDAANRVQLAFQVPGLLVKLPVKEGQKVAKGEVIAQLRQDEFEARLKTLQSQLDQSRAALRALLAGDRPEERLRREADVRAAEARLANARSEFDRLERLVRSRAASQQDFERAETQYRVAQEDLQGARQLLEIGTIAREEDIDARTAEVRGLEARVVEANLHLTDSTLRAPYDGVIAQRFVEEGQNVAAKAPIVKFQDVDELEVVVDVPESVMAANLQSADILQLEAEFSGVPGLRFPVHVKEIAQRADPTTQTFAVRVAMQAPKEQNVLPGMTATVLLTYRRASILGSRTLVPISAVYKDSSGEQIVWVLNSDNVVSRRPVKLGSVMAGQVEIVDGLKPGERIARAGVSFLREGVKVRDLGDELGGG</sequence>
<dbReference type="InterPro" id="IPR006143">
    <property type="entry name" value="RND_pump_MFP"/>
</dbReference>
<name>A0A517YNG2_9BACT</name>
<feature type="coiled-coil region" evidence="2">
    <location>
        <begin position="100"/>
        <end position="191"/>
    </location>
</feature>
<evidence type="ECO:0000259" key="5">
    <source>
        <dbReference type="Pfam" id="PF25967"/>
    </source>
</evidence>